<evidence type="ECO:0000259" key="3">
    <source>
        <dbReference type="Pfam" id="PF08338"/>
    </source>
</evidence>
<dbReference type="Gene3D" id="3.40.50.720">
    <property type="entry name" value="NAD(P)-binding Rossmann-like Domain"/>
    <property type="match status" value="1"/>
</dbReference>
<dbReference type="PANTHER" id="PTHR11092:SF0">
    <property type="entry name" value="EPIMERASE FAMILY PROTEIN SDR39U1"/>
    <property type="match status" value="1"/>
</dbReference>
<dbReference type="Pfam" id="PF01370">
    <property type="entry name" value="Epimerase"/>
    <property type="match status" value="1"/>
</dbReference>
<dbReference type="InterPro" id="IPR010099">
    <property type="entry name" value="SDR39U1"/>
</dbReference>
<proteinExistence type="inferred from homology"/>
<protein>
    <submittedName>
        <fullName evidence="4">TIGR01777 family protein</fullName>
    </submittedName>
</protein>
<comment type="caution">
    <text evidence="4">The sequence shown here is derived from an EMBL/GenBank/DDBJ whole genome shotgun (WGS) entry which is preliminary data.</text>
</comment>
<dbReference type="Pfam" id="PF08338">
    <property type="entry name" value="DUF1731"/>
    <property type="match status" value="1"/>
</dbReference>
<dbReference type="NCBIfam" id="TIGR01777">
    <property type="entry name" value="yfcH"/>
    <property type="match status" value="1"/>
</dbReference>
<feature type="domain" description="DUF1731" evidence="3">
    <location>
        <begin position="251"/>
        <end position="297"/>
    </location>
</feature>
<dbReference type="InterPro" id="IPR036291">
    <property type="entry name" value="NAD(P)-bd_dom_sf"/>
</dbReference>
<keyword evidence="5" id="KW-1185">Reference proteome</keyword>
<dbReference type="PANTHER" id="PTHR11092">
    <property type="entry name" value="SUGAR NUCLEOTIDE EPIMERASE RELATED"/>
    <property type="match status" value="1"/>
</dbReference>
<dbReference type="OrthoDB" id="9801773at2"/>
<accession>A0A264VZN6</accession>
<dbReference type="SUPFAM" id="SSF51735">
    <property type="entry name" value="NAD(P)-binding Rossmann-fold domains"/>
    <property type="match status" value="1"/>
</dbReference>
<dbReference type="EMBL" id="NOKQ01000348">
    <property type="protein sequence ID" value="OZS76796.1"/>
    <property type="molecule type" value="Genomic_DNA"/>
</dbReference>
<dbReference type="CDD" id="cd05242">
    <property type="entry name" value="SDR_a8"/>
    <property type="match status" value="1"/>
</dbReference>
<evidence type="ECO:0000256" key="1">
    <source>
        <dbReference type="ARBA" id="ARBA00009353"/>
    </source>
</evidence>
<evidence type="ECO:0000313" key="5">
    <source>
        <dbReference type="Proteomes" id="UP000217065"/>
    </source>
</evidence>
<reference evidence="4 5" key="1">
    <citation type="submission" date="2017-07" db="EMBL/GenBank/DDBJ databases">
        <title>Tetzosporium hominis gen.nov. sp.nov.</title>
        <authorList>
            <person name="Tetz G."/>
            <person name="Tetz V."/>
        </authorList>
    </citation>
    <scope>NUCLEOTIDE SEQUENCE [LARGE SCALE GENOMIC DNA]</scope>
    <source>
        <strain evidence="4 5">VT-49</strain>
    </source>
</reference>
<dbReference type="AlphaFoldDB" id="A0A264VZN6"/>
<organism evidence="4 5">
    <name type="scientific">Tetzosporium hominis</name>
    <dbReference type="NCBI Taxonomy" id="2020506"/>
    <lineage>
        <taxon>Bacteria</taxon>
        <taxon>Bacillati</taxon>
        <taxon>Bacillota</taxon>
        <taxon>Bacilli</taxon>
        <taxon>Bacillales</taxon>
        <taxon>Caryophanaceae</taxon>
        <taxon>Tetzosporium</taxon>
    </lineage>
</organism>
<evidence type="ECO:0000313" key="4">
    <source>
        <dbReference type="EMBL" id="OZS76796.1"/>
    </source>
</evidence>
<dbReference type="Proteomes" id="UP000217065">
    <property type="component" value="Unassembled WGS sequence"/>
</dbReference>
<comment type="similarity">
    <text evidence="1">Belongs to the NAD(P)-dependent epimerase/dehydratase family. SDR39U1 subfamily.</text>
</comment>
<dbReference type="RefSeq" id="WP_094944765.1">
    <property type="nucleotide sequence ID" value="NZ_NOKQ01000348.1"/>
</dbReference>
<dbReference type="InterPro" id="IPR001509">
    <property type="entry name" value="Epimerase_deHydtase"/>
</dbReference>
<gene>
    <name evidence="4" type="ORF">CF394_15105</name>
</gene>
<name>A0A264VZN6_9BACL</name>
<feature type="domain" description="NAD-dependent epimerase/dehydratase" evidence="2">
    <location>
        <begin position="3"/>
        <end position="224"/>
    </location>
</feature>
<evidence type="ECO:0000259" key="2">
    <source>
        <dbReference type="Pfam" id="PF01370"/>
    </source>
</evidence>
<sequence>MKIAITGGTGFVGKELTNLLLSQGHQVYILTRSDKKSDSAVTYVKWLTDGAAPETQLEGIDGIVNLAGTSINEGRWTDEQKKKIYESRMQATDEVLRIIGALEVKPRVLVNASAVGIYPTSKHKTYTEQSSERADDFLAKTVEDWEAKAKTAEQYGVRVAYGRFGVILGKDEGALPLMALPYKLFVGGKVGSGKQWLSWVHVKDVANALYFALTTDELTGAFNVTAPRPLRNDDFGRVLGNVLHRPHLVPVPGVALKAALGEKSQLVLEGQQVIPEVLLQHGFHFEFPTAQEALKNIYG</sequence>
<dbReference type="InterPro" id="IPR013549">
    <property type="entry name" value="DUF1731"/>
</dbReference>